<feature type="domain" description="PurM-like C-terminal" evidence="11">
    <location>
        <begin position="177"/>
        <end position="344"/>
    </location>
</feature>
<dbReference type="InterPro" id="IPR036921">
    <property type="entry name" value="PurM-like_N_sf"/>
</dbReference>
<dbReference type="EC" id="2.7.9.3" evidence="9"/>
<dbReference type="EMBL" id="FTOH01000003">
    <property type="protein sequence ID" value="SIS66791.1"/>
    <property type="molecule type" value="Genomic_DNA"/>
</dbReference>
<evidence type="ECO:0000313" key="12">
    <source>
        <dbReference type="EMBL" id="SIS66791.1"/>
    </source>
</evidence>
<feature type="site" description="Important for catalytic activity" evidence="9">
    <location>
        <position position="27"/>
    </location>
</feature>
<comment type="function">
    <text evidence="9">Synthesizes selenophosphate from selenide and ATP.</text>
</comment>
<comment type="catalytic activity">
    <reaction evidence="9">
        <text>hydrogenselenide + ATP + H2O = selenophosphate + AMP + phosphate + 2 H(+)</text>
        <dbReference type="Rhea" id="RHEA:18737"/>
        <dbReference type="ChEBI" id="CHEBI:15377"/>
        <dbReference type="ChEBI" id="CHEBI:15378"/>
        <dbReference type="ChEBI" id="CHEBI:16144"/>
        <dbReference type="ChEBI" id="CHEBI:29317"/>
        <dbReference type="ChEBI" id="CHEBI:30616"/>
        <dbReference type="ChEBI" id="CHEBI:43474"/>
        <dbReference type="ChEBI" id="CHEBI:456215"/>
        <dbReference type="EC" id="2.7.9.3"/>
    </reaction>
</comment>
<evidence type="ECO:0000256" key="4">
    <source>
        <dbReference type="ARBA" id="ARBA00022741"/>
    </source>
</evidence>
<evidence type="ECO:0000259" key="10">
    <source>
        <dbReference type="Pfam" id="PF00586"/>
    </source>
</evidence>
<dbReference type="Gene3D" id="3.30.1330.10">
    <property type="entry name" value="PurM-like, N-terminal domain"/>
    <property type="match status" value="1"/>
</dbReference>
<keyword evidence="2 9" id="KW-0808">Transferase</keyword>
<dbReference type="FunFam" id="3.90.650.10:FF:000004">
    <property type="entry name" value="Selenide, water dikinase"/>
    <property type="match status" value="1"/>
</dbReference>
<feature type="binding site" evidence="9">
    <location>
        <position position="98"/>
    </location>
    <ligand>
        <name>Mg(2+)</name>
        <dbReference type="ChEBI" id="CHEBI:18420"/>
    </ligand>
</feature>
<keyword evidence="4 9" id="KW-0547">Nucleotide-binding</keyword>
<dbReference type="InterPro" id="IPR010918">
    <property type="entry name" value="PurM-like_C_dom"/>
</dbReference>
<evidence type="ECO:0000256" key="1">
    <source>
        <dbReference type="ARBA" id="ARBA00008026"/>
    </source>
</evidence>
<protein>
    <recommendedName>
        <fullName evidence="9">Selenide, water dikinase</fullName>
        <ecNumber evidence="9">2.7.9.3</ecNumber>
    </recommendedName>
    <alternativeName>
        <fullName evidence="9">Selenium donor protein</fullName>
    </alternativeName>
    <alternativeName>
        <fullName evidence="9">Selenophosphate synthase</fullName>
    </alternativeName>
</protein>
<keyword evidence="6 9" id="KW-0067">ATP-binding</keyword>
<proteinExistence type="inferred from homology"/>
<dbReference type="InterPro" id="IPR036676">
    <property type="entry name" value="PurM-like_C_sf"/>
</dbReference>
<dbReference type="AlphaFoldDB" id="A0A1N7KZ05"/>
<evidence type="ECO:0000256" key="7">
    <source>
        <dbReference type="ARBA" id="ARBA00022842"/>
    </source>
</evidence>
<dbReference type="NCBIfam" id="NF002098">
    <property type="entry name" value="PRK00943.1"/>
    <property type="match status" value="1"/>
</dbReference>
<dbReference type="PANTHER" id="PTHR10256:SF0">
    <property type="entry name" value="INACTIVE SELENIDE, WATER DIKINASE-LIKE PROTEIN-RELATED"/>
    <property type="match status" value="1"/>
</dbReference>
<dbReference type="GO" id="GO:0000287">
    <property type="term" value="F:magnesium ion binding"/>
    <property type="evidence" value="ECO:0007669"/>
    <property type="project" value="UniProtKB-UniRule"/>
</dbReference>
<feature type="binding site" description="in other chain" evidence="9">
    <location>
        <position position="75"/>
    </location>
    <ligand>
        <name>ATP</name>
        <dbReference type="ChEBI" id="CHEBI:30616"/>
        <note>ligand shared between dimeric partners</note>
    </ligand>
</feature>
<dbReference type="Pfam" id="PF02769">
    <property type="entry name" value="AIRS_C"/>
    <property type="match status" value="1"/>
</dbReference>
<dbReference type="OrthoDB" id="9767928at2"/>
<feature type="binding site" description="in other chain" evidence="9">
    <location>
        <position position="98"/>
    </location>
    <ligand>
        <name>ATP</name>
        <dbReference type="ChEBI" id="CHEBI:30616"/>
        <note>ligand shared between dimeric partners</note>
    </ligand>
</feature>
<dbReference type="InterPro" id="IPR016188">
    <property type="entry name" value="PurM-like_N"/>
</dbReference>
<feature type="domain" description="PurM-like N-terminal" evidence="10">
    <location>
        <begin position="57"/>
        <end position="164"/>
    </location>
</feature>
<evidence type="ECO:0000259" key="11">
    <source>
        <dbReference type="Pfam" id="PF02769"/>
    </source>
</evidence>
<evidence type="ECO:0000256" key="3">
    <source>
        <dbReference type="ARBA" id="ARBA00022723"/>
    </source>
</evidence>
<keyword evidence="3 9" id="KW-0479">Metal-binding</keyword>
<keyword evidence="5 9" id="KW-0418">Kinase</keyword>
<evidence type="ECO:0000256" key="5">
    <source>
        <dbReference type="ARBA" id="ARBA00022777"/>
    </source>
</evidence>
<dbReference type="NCBIfam" id="TIGR00476">
    <property type="entry name" value="selD"/>
    <property type="match status" value="1"/>
</dbReference>
<gene>
    <name evidence="9" type="primary">selD</name>
    <name evidence="12" type="ORF">SAMN05421686_103175</name>
</gene>
<comment type="similarity">
    <text evidence="1 9">Belongs to the selenophosphate synthase 1 family. Class I subfamily.</text>
</comment>
<feature type="binding site" description="in other chain" evidence="9">
    <location>
        <begin position="55"/>
        <end position="57"/>
    </location>
    <ligand>
        <name>ATP</name>
        <dbReference type="ChEBI" id="CHEBI:30616"/>
        <note>ligand shared between dimeric partners</note>
    </ligand>
</feature>
<dbReference type="SUPFAM" id="SSF55326">
    <property type="entry name" value="PurM N-terminal domain-like"/>
    <property type="match status" value="1"/>
</dbReference>
<dbReference type="STRING" id="484498.SAMN05421686_103175"/>
<dbReference type="FunFam" id="3.30.1330.10:FF:000003">
    <property type="entry name" value="Selenide, water dikinase"/>
    <property type="match status" value="1"/>
</dbReference>
<comment type="cofactor">
    <cofactor evidence="9">
        <name>Mg(2+)</name>
        <dbReference type="ChEBI" id="CHEBI:18420"/>
    </cofactor>
    <text evidence="9">Binds 1 Mg(2+) ion per monomer.</text>
</comment>
<keyword evidence="8 9" id="KW-0711">Selenium</keyword>
<evidence type="ECO:0000313" key="13">
    <source>
        <dbReference type="Proteomes" id="UP000185639"/>
    </source>
</evidence>
<accession>A0A1N7KZ05</accession>
<feature type="binding site" evidence="9">
    <location>
        <begin position="146"/>
        <end position="148"/>
    </location>
    <ligand>
        <name>ATP</name>
        <dbReference type="ChEBI" id="CHEBI:30616"/>
        <note>ligand shared between dimeric partners</note>
    </ligand>
</feature>
<dbReference type="HAMAP" id="MF_00625">
    <property type="entry name" value="SelD"/>
    <property type="match status" value="1"/>
</dbReference>
<dbReference type="GO" id="GO:0016260">
    <property type="term" value="P:selenocysteine biosynthetic process"/>
    <property type="evidence" value="ECO:0007669"/>
    <property type="project" value="InterPro"/>
</dbReference>
<dbReference type="SUPFAM" id="SSF56042">
    <property type="entry name" value="PurM C-terminal domain-like"/>
    <property type="match status" value="1"/>
</dbReference>
<keyword evidence="7 9" id="KW-0460">Magnesium</keyword>
<organism evidence="12 13">
    <name type="scientific">Thalassolituus maritimus</name>
    <dbReference type="NCBI Taxonomy" id="484498"/>
    <lineage>
        <taxon>Bacteria</taxon>
        <taxon>Pseudomonadati</taxon>
        <taxon>Pseudomonadota</taxon>
        <taxon>Gammaproteobacteria</taxon>
        <taxon>Oceanospirillales</taxon>
        <taxon>Oceanospirillaceae</taxon>
        <taxon>Thalassolituus</taxon>
    </lineage>
</organism>
<feature type="binding site" evidence="9">
    <location>
        <position position="58"/>
    </location>
    <ligand>
        <name>Mg(2+)</name>
        <dbReference type="ChEBI" id="CHEBI:18420"/>
    </ligand>
</feature>
<name>A0A1N7KZ05_9GAMM</name>
<evidence type="ECO:0000256" key="8">
    <source>
        <dbReference type="ARBA" id="ARBA00023266"/>
    </source>
</evidence>
<evidence type="ECO:0000256" key="9">
    <source>
        <dbReference type="HAMAP-Rule" id="MF_00625"/>
    </source>
</evidence>
<sequence>MNWGSVLSDSSVIRLTEYSHGAGCGCKISPKVLDTILASQLTLPDSPNLLVGNSSKDDAAAYDIGNGQAVLSTTDFFMPIADDPFDFGRIAATNAISDIYAMGGKPLMAIAILGWPVNVLAPEVAQRVVDGGRQACADAGIPLAGGHSIDAPEPIFGLAVTGIVDIDKLKQNDQATAGCKLYLSKPLGVGVLTTAQKKKILKPEHEFLARDTMCILNKVGEKISAVDGVEALTDVTGFGLGGHLLEICEGSGVDAEINYDALPVMAPVKDYIAQGSMPGGTERNFESYGEKLSVMTDEQRAIICDPQTSGGLLIAVRPEQAAEVEAILAAEGLQSDCIGELVSGSAPGSGSAVRVTIQTGS</sequence>
<dbReference type="GO" id="GO:0005524">
    <property type="term" value="F:ATP binding"/>
    <property type="evidence" value="ECO:0007669"/>
    <property type="project" value="UniProtKB-UniRule"/>
</dbReference>
<dbReference type="GO" id="GO:0004756">
    <property type="term" value="F:selenide, water dikinase activity"/>
    <property type="evidence" value="ECO:0007669"/>
    <property type="project" value="UniProtKB-UniRule"/>
</dbReference>
<dbReference type="PANTHER" id="PTHR10256">
    <property type="entry name" value="SELENIDE, WATER DIKINASE"/>
    <property type="match status" value="1"/>
</dbReference>
<dbReference type="PIRSF" id="PIRSF036407">
    <property type="entry name" value="Selenphspht_syn"/>
    <property type="match status" value="1"/>
</dbReference>
<evidence type="ECO:0000256" key="2">
    <source>
        <dbReference type="ARBA" id="ARBA00022679"/>
    </source>
</evidence>
<dbReference type="InterPro" id="IPR023061">
    <property type="entry name" value="SelD_I"/>
</dbReference>
<feature type="active site" evidence="9">
    <location>
        <position position="24"/>
    </location>
</feature>
<feature type="binding site" description="in other chain" evidence="9">
    <location>
        <position position="27"/>
    </location>
    <ligand>
        <name>ATP</name>
        <dbReference type="ChEBI" id="CHEBI:30616"/>
        <note>ligand shared between dimeric partners</note>
    </ligand>
</feature>
<feature type="binding site" evidence="9">
    <location>
        <position position="234"/>
    </location>
    <ligand>
        <name>Mg(2+)</name>
        <dbReference type="ChEBI" id="CHEBI:18420"/>
    </ligand>
</feature>
<keyword evidence="13" id="KW-1185">Reference proteome</keyword>
<evidence type="ECO:0000256" key="6">
    <source>
        <dbReference type="ARBA" id="ARBA00022840"/>
    </source>
</evidence>
<dbReference type="Proteomes" id="UP000185639">
    <property type="component" value="Unassembled WGS sequence"/>
</dbReference>
<comment type="subunit">
    <text evidence="9">Homodimer.</text>
</comment>
<dbReference type="GO" id="GO:0005737">
    <property type="term" value="C:cytoplasm"/>
    <property type="evidence" value="ECO:0007669"/>
    <property type="project" value="TreeGrafter"/>
</dbReference>
<dbReference type="Pfam" id="PF00586">
    <property type="entry name" value="AIRS"/>
    <property type="match status" value="1"/>
</dbReference>
<dbReference type="CDD" id="cd02195">
    <property type="entry name" value="SelD"/>
    <property type="match status" value="1"/>
</dbReference>
<dbReference type="Gene3D" id="3.90.650.10">
    <property type="entry name" value="PurM-like C-terminal domain"/>
    <property type="match status" value="1"/>
</dbReference>
<reference evidence="13" key="1">
    <citation type="submission" date="2017-01" db="EMBL/GenBank/DDBJ databases">
        <authorList>
            <person name="Varghese N."/>
            <person name="Submissions S."/>
        </authorList>
    </citation>
    <scope>NUCLEOTIDE SEQUENCE [LARGE SCALE GENOMIC DNA]</scope>
    <source>
        <strain evidence="13">DSM 24913</strain>
    </source>
</reference>
<dbReference type="InterPro" id="IPR004536">
    <property type="entry name" value="SPS/SelD"/>
</dbReference>